<proteinExistence type="predicted"/>
<dbReference type="Proteomes" id="UP000242818">
    <property type="component" value="Unassembled WGS sequence"/>
</dbReference>
<gene>
    <name evidence="1" type="ORF">GA0116948_114106</name>
</gene>
<reference evidence="1 2" key="1">
    <citation type="submission" date="2016-08" db="EMBL/GenBank/DDBJ databases">
        <authorList>
            <person name="Seilhamer J.J."/>
        </authorList>
    </citation>
    <scope>NUCLEOTIDE SEQUENCE [LARGE SCALE GENOMIC DNA]</scope>
    <source>
        <strain evidence="1 2">A37T2</strain>
    </source>
</reference>
<sequence length="122" mass="14226">MLLIVFLLFALVLLIALKMVHSVQRQDLNEIMNRHGYIVQDMHDTPQNFRYPGRPDGRQVSLRELIFLRPLNDIPSFKEIIFADRQGTPVTCLAVFAKERYGPLRIYFNIDLETLRPLEEAA</sequence>
<dbReference type="RefSeq" id="WP_089714418.1">
    <property type="nucleotide sequence ID" value="NZ_FMAR01000014.1"/>
</dbReference>
<dbReference type="OrthoDB" id="9919988at2"/>
<organism evidence="1 2">
    <name type="scientific">Chitinophaga costaii</name>
    <dbReference type="NCBI Taxonomy" id="1335309"/>
    <lineage>
        <taxon>Bacteria</taxon>
        <taxon>Pseudomonadati</taxon>
        <taxon>Bacteroidota</taxon>
        <taxon>Chitinophagia</taxon>
        <taxon>Chitinophagales</taxon>
        <taxon>Chitinophagaceae</taxon>
        <taxon>Chitinophaga</taxon>
    </lineage>
</organism>
<keyword evidence="2" id="KW-1185">Reference proteome</keyword>
<dbReference type="STRING" id="1335309.GA0116948_114106"/>
<accession>A0A1C4FIL3</accession>
<name>A0A1C4FIL3_9BACT</name>
<protein>
    <submittedName>
        <fullName evidence="1">Uncharacterized protein</fullName>
    </submittedName>
</protein>
<evidence type="ECO:0000313" key="2">
    <source>
        <dbReference type="Proteomes" id="UP000242818"/>
    </source>
</evidence>
<dbReference type="AlphaFoldDB" id="A0A1C4FIL3"/>
<dbReference type="EMBL" id="FMAR01000014">
    <property type="protein sequence ID" value="SCC55849.1"/>
    <property type="molecule type" value="Genomic_DNA"/>
</dbReference>
<evidence type="ECO:0000313" key="1">
    <source>
        <dbReference type="EMBL" id="SCC55849.1"/>
    </source>
</evidence>